<evidence type="ECO:0000313" key="2">
    <source>
        <dbReference type="Proteomes" id="UP000735541"/>
    </source>
</evidence>
<evidence type="ECO:0000313" key="1">
    <source>
        <dbReference type="EMBL" id="MBV7671366.1"/>
    </source>
</evidence>
<gene>
    <name evidence="1" type="ORF">STHAL_18110</name>
</gene>
<keyword evidence="2" id="KW-1185">Reference proteome</keyword>
<dbReference type="RefSeq" id="WP_228869928.1">
    <property type="nucleotide sequence ID" value="NZ_JAHUVW010000001.1"/>
</dbReference>
<comment type="caution">
    <text evidence="1">The sequence shown here is derived from an EMBL/GenBank/DDBJ whole genome shotgun (WGS) entry which is preliminary data.</text>
</comment>
<sequence length="168" mass="17810">MTSFSLTADAPGGLPLAGLYTTNDVATAALPVDLATDTWRTILRVVVPVEAGDVLDVGAWFKVTNDVGYNVGVGAHLWAYDVDSGQGTAGPWWRLDAVAGSVGMNVTKDLHHLTLPVAVPYVVPEGWPAGHRIVIVLRADAHSTAWKAGDTLTVDKVGRLTVRRYVPA</sequence>
<reference evidence="1 2" key="1">
    <citation type="submission" date="2021-07" db="EMBL/GenBank/DDBJ databases">
        <title>Sequencing Streptomyces halstedii LGO-A4 genome an citrus endophytic actinomycete.</title>
        <authorList>
            <person name="Samborskyy M."/>
            <person name="Scott N."/>
            <person name="Deglau R."/>
            <person name="Dickens S."/>
            <person name="Oliveira L.G."/>
        </authorList>
    </citation>
    <scope>NUCLEOTIDE SEQUENCE [LARGE SCALE GENOMIC DNA]</scope>
    <source>
        <strain evidence="1 2">LGO-A4</strain>
    </source>
</reference>
<name>A0ABS6TT83_STRHA</name>
<organism evidence="1 2">
    <name type="scientific">Streptomyces halstedii</name>
    <dbReference type="NCBI Taxonomy" id="1944"/>
    <lineage>
        <taxon>Bacteria</taxon>
        <taxon>Bacillati</taxon>
        <taxon>Actinomycetota</taxon>
        <taxon>Actinomycetes</taxon>
        <taxon>Kitasatosporales</taxon>
        <taxon>Streptomycetaceae</taxon>
        <taxon>Streptomyces</taxon>
    </lineage>
</organism>
<accession>A0ABS6TT83</accession>
<protein>
    <submittedName>
        <fullName evidence="1">Uncharacterized protein</fullName>
    </submittedName>
</protein>
<dbReference type="Proteomes" id="UP000735541">
    <property type="component" value="Unassembled WGS sequence"/>
</dbReference>
<proteinExistence type="predicted"/>
<dbReference type="EMBL" id="JAHUVW010000001">
    <property type="protein sequence ID" value="MBV7671366.1"/>
    <property type="molecule type" value="Genomic_DNA"/>
</dbReference>